<dbReference type="InterPro" id="IPR020549">
    <property type="entry name" value="YbeY_CS"/>
</dbReference>
<dbReference type="AlphaFoldDB" id="A0A0S2TA53"/>
<keyword evidence="5 8" id="KW-0255">Endonuclease</keyword>
<evidence type="ECO:0000256" key="2">
    <source>
        <dbReference type="ARBA" id="ARBA00022517"/>
    </source>
</evidence>
<dbReference type="Pfam" id="PF02130">
    <property type="entry name" value="YbeY"/>
    <property type="match status" value="1"/>
</dbReference>
<reference evidence="9" key="1">
    <citation type="submission" date="2015-10" db="EMBL/GenBank/DDBJ databases">
        <title>Description of Candidatus Tenderia electrophaga gen. nov, sp. nov., an Uncultivated Electroautotroph from a Biocathode Enrichment.</title>
        <authorList>
            <person name="Eddie B.J."/>
            <person name="Malanoski A.P."/>
            <person name="Wang Z."/>
            <person name="Hall R.J."/>
            <person name="Oh S.D."/>
            <person name="Heiner C."/>
            <person name="Lin B."/>
            <person name="Strycharz-Glaven S.M."/>
        </authorList>
    </citation>
    <scope>NUCLEOTIDE SEQUENCE [LARGE SCALE GENOMIC DNA]</scope>
    <source>
        <strain evidence="9">NRL1</strain>
    </source>
</reference>
<dbReference type="NCBIfam" id="TIGR00043">
    <property type="entry name" value="rRNA maturation RNase YbeY"/>
    <property type="match status" value="1"/>
</dbReference>
<evidence type="ECO:0000256" key="3">
    <source>
        <dbReference type="ARBA" id="ARBA00022722"/>
    </source>
</evidence>
<evidence type="ECO:0000256" key="4">
    <source>
        <dbReference type="ARBA" id="ARBA00022723"/>
    </source>
</evidence>
<dbReference type="GO" id="GO:0004222">
    <property type="term" value="F:metalloendopeptidase activity"/>
    <property type="evidence" value="ECO:0007669"/>
    <property type="project" value="InterPro"/>
</dbReference>
<evidence type="ECO:0000256" key="7">
    <source>
        <dbReference type="ARBA" id="ARBA00022833"/>
    </source>
</evidence>
<comment type="cofactor">
    <cofactor evidence="8">
        <name>Zn(2+)</name>
        <dbReference type="ChEBI" id="CHEBI:29105"/>
    </cofactor>
    <text evidence="8">Binds 1 zinc ion.</text>
</comment>
<dbReference type="GO" id="GO:0006364">
    <property type="term" value="P:rRNA processing"/>
    <property type="evidence" value="ECO:0007669"/>
    <property type="project" value="UniProtKB-UniRule"/>
</dbReference>
<organism evidence="9 10">
    <name type="scientific">Candidatus Tenderia electrophaga</name>
    <dbReference type="NCBI Taxonomy" id="1748243"/>
    <lineage>
        <taxon>Bacteria</taxon>
        <taxon>Pseudomonadati</taxon>
        <taxon>Pseudomonadota</taxon>
        <taxon>Gammaproteobacteria</taxon>
        <taxon>Candidatus Tenderiales</taxon>
        <taxon>Candidatus Tenderiaceae</taxon>
        <taxon>Candidatus Tenderia</taxon>
    </lineage>
</organism>
<dbReference type="EMBL" id="CP013099">
    <property type="protein sequence ID" value="ALP52023.1"/>
    <property type="molecule type" value="Genomic_DNA"/>
</dbReference>
<comment type="subcellular location">
    <subcellularLocation>
        <location evidence="8">Cytoplasm</location>
    </subcellularLocation>
</comment>
<dbReference type="InterPro" id="IPR023091">
    <property type="entry name" value="MetalPrtase_cat_dom_sf_prd"/>
</dbReference>
<keyword evidence="2 8" id="KW-0690">Ribosome biogenesis</keyword>
<keyword evidence="6 8" id="KW-0378">Hydrolase</keyword>
<accession>A0A0S2TA53</accession>
<evidence type="ECO:0000256" key="6">
    <source>
        <dbReference type="ARBA" id="ARBA00022801"/>
    </source>
</evidence>
<feature type="binding site" evidence="8">
    <location>
        <position position="124"/>
    </location>
    <ligand>
        <name>Zn(2+)</name>
        <dbReference type="ChEBI" id="CHEBI:29105"/>
        <note>catalytic</note>
    </ligand>
</feature>
<feature type="binding site" evidence="8">
    <location>
        <position position="114"/>
    </location>
    <ligand>
        <name>Zn(2+)</name>
        <dbReference type="ChEBI" id="CHEBI:29105"/>
        <note>catalytic</note>
    </ligand>
</feature>
<dbReference type="HAMAP" id="MF_00009">
    <property type="entry name" value="Endoribonucl_YbeY"/>
    <property type="match status" value="1"/>
</dbReference>
<keyword evidence="4 8" id="KW-0479">Metal-binding</keyword>
<keyword evidence="8" id="KW-0698">rRNA processing</keyword>
<dbReference type="SUPFAM" id="SSF55486">
    <property type="entry name" value="Metalloproteases ('zincins'), catalytic domain"/>
    <property type="match status" value="1"/>
</dbReference>
<evidence type="ECO:0000256" key="1">
    <source>
        <dbReference type="ARBA" id="ARBA00010875"/>
    </source>
</evidence>
<keyword evidence="3 8" id="KW-0540">Nuclease</keyword>
<keyword evidence="10" id="KW-1185">Reference proteome</keyword>
<evidence type="ECO:0000256" key="5">
    <source>
        <dbReference type="ARBA" id="ARBA00022759"/>
    </source>
</evidence>
<dbReference type="STRING" id="1748243.Tel_02085"/>
<keyword evidence="7 8" id="KW-0862">Zinc</keyword>
<comment type="function">
    <text evidence="8">Single strand-specific metallo-endoribonuclease involved in late-stage 70S ribosome quality control and in maturation of the 3' terminus of the 16S rRNA.</text>
</comment>
<dbReference type="Proteomes" id="UP000055136">
    <property type="component" value="Chromosome"/>
</dbReference>
<dbReference type="PANTHER" id="PTHR46986:SF1">
    <property type="entry name" value="ENDORIBONUCLEASE YBEY, CHLOROPLASTIC"/>
    <property type="match status" value="1"/>
</dbReference>
<dbReference type="PROSITE" id="PS01306">
    <property type="entry name" value="UPF0054"/>
    <property type="match status" value="1"/>
</dbReference>
<keyword evidence="8" id="KW-0963">Cytoplasm</keyword>
<protein>
    <recommendedName>
        <fullName evidence="8">Endoribonuclease YbeY</fullName>
        <ecNumber evidence="8">3.1.-.-</ecNumber>
    </recommendedName>
</protein>
<dbReference type="PANTHER" id="PTHR46986">
    <property type="entry name" value="ENDORIBONUCLEASE YBEY, CHLOROPLASTIC"/>
    <property type="match status" value="1"/>
</dbReference>
<dbReference type="GO" id="GO:0005737">
    <property type="term" value="C:cytoplasm"/>
    <property type="evidence" value="ECO:0007669"/>
    <property type="project" value="UniProtKB-SubCell"/>
</dbReference>
<name>A0A0S2TA53_9GAMM</name>
<sequence>MNIDLDVQYAVNEDDGEPPSPGLIRNWVEAALQGRRDEAELTVRIVAPDEIRRLNRDYRHQDKPTNVLSFPFDPPDGIDLPLLGDVVICAAVVAREAHEQGKSEQAHWAHMVVHGVLHLLGHDHIEEGEAELMEARELEILQGLGIANPYADTEPQQAAD</sequence>
<dbReference type="InterPro" id="IPR002036">
    <property type="entry name" value="YbeY"/>
</dbReference>
<feature type="binding site" evidence="8">
    <location>
        <position position="118"/>
    </location>
    <ligand>
        <name>Zn(2+)</name>
        <dbReference type="ChEBI" id="CHEBI:29105"/>
        <note>catalytic</note>
    </ligand>
</feature>
<proteinExistence type="inferred from homology"/>
<dbReference type="GO" id="GO:0004521">
    <property type="term" value="F:RNA endonuclease activity"/>
    <property type="evidence" value="ECO:0007669"/>
    <property type="project" value="UniProtKB-UniRule"/>
</dbReference>
<dbReference type="KEGG" id="tee:Tel_02085"/>
<evidence type="ECO:0000313" key="9">
    <source>
        <dbReference type="EMBL" id="ALP52023.1"/>
    </source>
</evidence>
<dbReference type="Gene3D" id="3.40.390.30">
    <property type="entry name" value="Metalloproteases ('zincins'), catalytic domain"/>
    <property type="match status" value="1"/>
</dbReference>
<evidence type="ECO:0000313" key="10">
    <source>
        <dbReference type="Proteomes" id="UP000055136"/>
    </source>
</evidence>
<gene>
    <name evidence="8" type="primary">ybeY</name>
    <name evidence="9" type="ORF">Tel_02085</name>
</gene>
<dbReference type="GO" id="GO:0008270">
    <property type="term" value="F:zinc ion binding"/>
    <property type="evidence" value="ECO:0007669"/>
    <property type="project" value="UniProtKB-UniRule"/>
</dbReference>
<evidence type="ECO:0000256" key="8">
    <source>
        <dbReference type="HAMAP-Rule" id="MF_00009"/>
    </source>
</evidence>
<comment type="similarity">
    <text evidence="1 8">Belongs to the endoribonuclease YbeY family.</text>
</comment>
<dbReference type="EC" id="3.1.-.-" evidence="8"/>